<protein>
    <submittedName>
        <fullName evidence="1">Uncharacterized protein</fullName>
    </submittedName>
</protein>
<gene>
    <name evidence="1" type="ORF">TSPGSL018_3334</name>
</gene>
<proteinExistence type="predicted"/>
<accession>A0A061RJ56</accession>
<evidence type="ECO:0000313" key="1">
    <source>
        <dbReference type="EMBL" id="JAC70794.1"/>
    </source>
</evidence>
<reference evidence="1" key="1">
    <citation type="submission" date="2014-05" db="EMBL/GenBank/DDBJ databases">
        <title>The transcriptome of the halophilic microalga Tetraselmis sp. GSL018 isolated from the Great Salt Lake, Utah.</title>
        <authorList>
            <person name="Jinkerson R.E."/>
            <person name="D'Adamo S."/>
            <person name="Posewitz M.C."/>
        </authorList>
    </citation>
    <scope>NUCLEOTIDE SEQUENCE</scope>
    <source>
        <strain evidence="1">GSL018</strain>
    </source>
</reference>
<feature type="non-terminal residue" evidence="1">
    <location>
        <position position="214"/>
    </location>
</feature>
<dbReference type="AlphaFoldDB" id="A0A061RJ56"/>
<sequence length="214" mass="23161">MSSKFRSNVAINKQLVAAQAVEDLFSVLRSSWNDLNLVNCVTGLQRLAKLAFDKDGQKGSHRGSTRTVLDQDLTLSLLELTARKIHSESENCEPRHLSGALWAAAKLSAGSEELLRAVYQGILEKCPISNALWATAKLSPATPGLESLVINARTALVRTVQASIQKNLSSVKQDWSPQAVSNVTWALGSLGLADRELIGSLLGLLPSRVEEFNT</sequence>
<name>A0A061RJ56_9CHLO</name>
<organism evidence="1">
    <name type="scientific">Tetraselmis sp. GSL018</name>
    <dbReference type="NCBI Taxonomy" id="582737"/>
    <lineage>
        <taxon>Eukaryota</taxon>
        <taxon>Viridiplantae</taxon>
        <taxon>Chlorophyta</taxon>
        <taxon>core chlorophytes</taxon>
        <taxon>Chlorodendrophyceae</taxon>
        <taxon>Chlorodendrales</taxon>
        <taxon>Chlorodendraceae</taxon>
        <taxon>Tetraselmis</taxon>
    </lineage>
</organism>
<dbReference type="EMBL" id="GBEZ01015362">
    <property type="protein sequence ID" value="JAC70794.1"/>
    <property type="molecule type" value="Transcribed_RNA"/>
</dbReference>